<gene>
    <name evidence="2" type="ORF">FIV42_22885</name>
</gene>
<dbReference type="Proteomes" id="UP000315995">
    <property type="component" value="Chromosome"/>
</dbReference>
<dbReference type="InterPro" id="IPR000639">
    <property type="entry name" value="Epox_hydrolase-like"/>
</dbReference>
<dbReference type="OrthoDB" id="9805423at2"/>
<keyword evidence="2" id="KW-0378">Hydrolase</keyword>
<dbReference type="GO" id="GO:0016787">
    <property type="term" value="F:hydrolase activity"/>
    <property type="evidence" value="ECO:0007669"/>
    <property type="project" value="UniProtKB-KW"/>
</dbReference>
<dbReference type="InterPro" id="IPR029058">
    <property type="entry name" value="AB_hydrolase_fold"/>
</dbReference>
<feature type="domain" description="AB hydrolase-1" evidence="1">
    <location>
        <begin position="198"/>
        <end position="254"/>
    </location>
</feature>
<proteinExistence type="predicted"/>
<accession>A0A5B8YEJ3</accession>
<sequence length="281" mass="30796">MAHITNDGVKVAYETHGIHGGTPIVLLMGLGLPGMIWHALVDDLVERDFFVVIPDNRGTGHSDAPLPPYLMSEMSDDVAMILDAEGIDEAMVVGVSFGGMLTQHVALNHPERVSGLLLAATTCGVPTGVFPRLESIWLLLKMVFASTTVTFEEAQKLFSHPESEERVRDLFSRWEDILDELPTPPWAVLGQLLAAAFHHTGNSLDQIRVPTRVVTGDSDFLIPPKNSEILAELIPNATLAMVPRAGHVFIHEHPESLLNNIIALREEVELKRSGQHHQAAQ</sequence>
<evidence type="ECO:0000259" key="1">
    <source>
        <dbReference type="Pfam" id="PF00561"/>
    </source>
</evidence>
<protein>
    <submittedName>
        <fullName evidence="2">Alpha/beta fold hydrolase</fullName>
    </submittedName>
</protein>
<reference evidence="2 3" key="1">
    <citation type="submission" date="2019-06" db="EMBL/GenBank/DDBJ databases">
        <title>Persicimonas caeni gen. nov., sp. nov., a predatory bacterium isolated from solar saltern.</title>
        <authorList>
            <person name="Wang S."/>
        </authorList>
    </citation>
    <scope>NUCLEOTIDE SEQUENCE [LARGE SCALE GENOMIC DNA]</scope>
    <source>
        <strain evidence="2 3">YN101</strain>
    </source>
</reference>
<dbReference type="InterPro" id="IPR050471">
    <property type="entry name" value="AB_hydrolase"/>
</dbReference>
<evidence type="ECO:0000313" key="3">
    <source>
        <dbReference type="Proteomes" id="UP000315995"/>
    </source>
</evidence>
<dbReference type="AlphaFoldDB" id="A0A4Y6Q0G4"/>
<dbReference type="EMBL" id="CP041186">
    <property type="protein sequence ID" value="QDG53485.1"/>
    <property type="molecule type" value="Genomic_DNA"/>
</dbReference>
<dbReference type="RefSeq" id="WP_141199941.1">
    <property type="nucleotide sequence ID" value="NZ_CP041186.1"/>
</dbReference>
<name>A0A4Y6Q0G4_PERCE</name>
<evidence type="ECO:0000313" key="2">
    <source>
        <dbReference type="EMBL" id="QDG53485.1"/>
    </source>
</evidence>
<dbReference type="InterPro" id="IPR000073">
    <property type="entry name" value="AB_hydrolase_1"/>
</dbReference>
<dbReference type="PRINTS" id="PR00412">
    <property type="entry name" value="EPOXHYDRLASE"/>
</dbReference>
<dbReference type="PANTHER" id="PTHR43433:SF5">
    <property type="entry name" value="AB HYDROLASE-1 DOMAIN-CONTAINING PROTEIN"/>
    <property type="match status" value="1"/>
</dbReference>
<dbReference type="SUPFAM" id="SSF53474">
    <property type="entry name" value="alpha/beta-Hydrolases"/>
    <property type="match status" value="1"/>
</dbReference>
<dbReference type="Pfam" id="PF00561">
    <property type="entry name" value="Abhydrolase_1"/>
    <property type="match status" value="2"/>
</dbReference>
<dbReference type="PRINTS" id="PR00111">
    <property type="entry name" value="ABHYDROLASE"/>
</dbReference>
<accession>A0A4Y6Q0G4</accession>
<keyword evidence="3" id="KW-1185">Reference proteome</keyword>
<dbReference type="Gene3D" id="3.40.50.1820">
    <property type="entry name" value="alpha/beta hydrolase"/>
    <property type="match status" value="1"/>
</dbReference>
<feature type="domain" description="AB hydrolase-1" evidence="1">
    <location>
        <begin position="23"/>
        <end position="123"/>
    </location>
</feature>
<dbReference type="PANTHER" id="PTHR43433">
    <property type="entry name" value="HYDROLASE, ALPHA/BETA FOLD FAMILY PROTEIN"/>
    <property type="match status" value="1"/>
</dbReference>
<organism evidence="2 3">
    <name type="scientific">Persicimonas caeni</name>
    <dbReference type="NCBI Taxonomy" id="2292766"/>
    <lineage>
        <taxon>Bacteria</taxon>
        <taxon>Deltaproteobacteria</taxon>
        <taxon>Bradymonadales</taxon>
        <taxon>Bradymonadaceae</taxon>
        <taxon>Persicimonas</taxon>
    </lineage>
</organism>